<dbReference type="NCBIfam" id="NF038015">
    <property type="entry name" value="AztD"/>
    <property type="match status" value="1"/>
</dbReference>
<dbReference type="RefSeq" id="WP_037460164.1">
    <property type="nucleotide sequence ID" value="NZ_AVFL01000037.1"/>
</dbReference>
<evidence type="ECO:0000256" key="1">
    <source>
        <dbReference type="SAM" id="SignalP"/>
    </source>
</evidence>
<keyword evidence="1" id="KW-0732">Signal</keyword>
<keyword evidence="3" id="KW-1185">Reference proteome</keyword>
<comment type="caution">
    <text evidence="2">The sequence shown here is derived from an EMBL/GenBank/DDBJ whole genome shotgun (WGS) entry which is preliminary data.</text>
</comment>
<accession>W9GZ30</accession>
<protein>
    <submittedName>
        <fullName evidence="2">Uncharacterized protein</fullName>
    </submittedName>
</protein>
<organism evidence="2 3">
    <name type="scientific">Skermanella stibiiresistens SB22</name>
    <dbReference type="NCBI Taxonomy" id="1385369"/>
    <lineage>
        <taxon>Bacteria</taxon>
        <taxon>Pseudomonadati</taxon>
        <taxon>Pseudomonadota</taxon>
        <taxon>Alphaproteobacteria</taxon>
        <taxon>Rhodospirillales</taxon>
        <taxon>Azospirillaceae</taxon>
        <taxon>Skermanella</taxon>
    </lineage>
</organism>
<dbReference type="STRING" id="1385369.N825_25770"/>
<reference evidence="2 3" key="1">
    <citation type="submission" date="2013-08" db="EMBL/GenBank/DDBJ databases">
        <title>The genome sequence of Skermanella stibiiresistens.</title>
        <authorList>
            <person name="Zhu W."/>
            <person name="Wang G."/>
        </authorList>
    </citation>
    <scope>NUCLEOTIDE SEQUENCE [LARGE SCALE GENOMIC DNA]</scope>
    <source>
        <strain evidence="2 3">SB22</strain>
    </source>
</reference>
<evidence type="ECO:0000313" key="3">
    <source>
        <dbReference type="Proteomes" id="UP000019486"/>
    </source>
</evidence>
<evidence type="ECO:0000313" key="2">
    <source>
        <dbReference type="EMBL" id="EWY36733.1"/>
    </source>
</evidence>
<dbReference type="EMBL" id="AVFL01000037">
    <property type="protein sequence ID" value="EWY36733.1"/>
    <property type="molecule type" value="Genomic_DNA"/>
</dbReference>
<dbReference type="SUPFAM" id="SSF51004">
    <property type="entry name" value="C-terminal (heme d1) domain of cytochrome cd1-nitrite reductase"/>
    <property type="match status" value="1"/>
</dbReference>
<dbReference type="Proteomes" id="UP000019486">
    <property type="component" value="Unassembled WGS sequence"/>
</dbReference>
<proteinExistence type="predicted"/>
<feature type="chain" id="PRO_5004920729" evidence="1">
    <location>
        <begin position="28"/>
        <end position="402"/>
    </location>
</feature>
<dbReference type="InterPro" id="IPR015943">
    <property type="entry name" value="WD40/YVTN_repeat-like_dom_sf"/>
</dbReference>
<name>W9GZ30_9PROT</name>
<dbReference type="InterPro" id="IPR011048">
    <property type="entry name" value="Haem_d1_sf"/>
</dbReference>
<dbReference type="Gene3D" id="2.130.10.10">
    <property type="entry name" value="YVTN repeat-like/Quinoprotein amine dehydrogenase"/>
    <property type="match status" value="1"/>
</dbReference>
<dbReference type="AlphaFoldDB" id="W9GZ30"/>
<feature type="signal peptide" evidence="1">
    <location>
        <begin position="1"/>
        <end position="27"/>
    </location>
</feature>
<sequence length="402" mass="42461">MRSSARKRLSGLLAVNLLVLGASPVLAEDEHWRLFVAEHGDPVVHAIDLESDAAVGRFDIKAPASLYKSHSNRTVFAVQGDANLVTALGSGVEIEDHGDHNDLRVSEPELLKVTATGGKPSHFVEHDGRIAIFYDGEGRADIVTERRFLDGAEDQPASIKSAAPHHGLAAPLGDHVLISVPNPEDPSKRPIGLRVVDSAGEQVGPVHDCPGLHGEATSGDLLAIGCSTGVLVVEPGRGGPVVKHLAYGADLPEGSVSTLKGDTAIQYFLGNFGPGAVVLIDPSEDQAIRLVKLPTRRVDFAVDPVRSEQAYILTEDGRLHTLNILSGSLTASVQLTQPYGMDGHWRDPRPRLAVAGDVIAVTDPLKGLIRVVDTATLKETRTIPVAGRPYNIVAVGGSGASH</sequence>
<dbReference type="InterPro" id="IPR047697">
    <property type="entry name" value="AztD-like"/>
</dbReference>
<dbReference type="PATRIC" id="fig|1385369.3.peg.6280"/>
<gene>
    <name evidence="2" type="ORF">N825_25770</name>
</gene>